<dbReference type="InParanoid" id="A0A316VNN8"/>
<dbReference type="InterPro" id="IPR042098">
    <property type="entry name" value="TauD-like_sf"/>
</dbReference>
<dbReference type="EMBL" id="KZ819487">
    <property type="protein sequence ID" value="PWN39186.1"/>
    <property type="molecule type" value="Genomic_DNA"/>
</dbReference>
<sequence length="356" mass="39991">MPTATQLDHKAYIPIAHPGDDVKALFKQYGAVRLHDFKFDTASFDKFVSGFNETTLTDYSGGYLGKTGRPKTSTNTFEASNVPPNFYFPPHNDLSYFYEQGRMPGIILFCCLTPALKGGYTPLFNAHHAFKLLPDDIVKRIKGRKLSYVWTIPREGIAGRMKVLPTSWKSFFGTDDPDEVAKLVQDLKFSRHEYLYLGGEGVSKDEPSHLRLYMDGPMVTQHPTSGKDIIFINLGQSPEARKHFAKHYASDEAYQSVIEGSREFLTLDAPYVEWADTHEPIEADVMEAIISAYERSRLDWGWSQPSESIIFDNFLFAHGRDTFEGPRSVITSFGNIGDHKMPGPDCVAFTTTSTAA</sequence>
<reference evidence="4 5" key="1">
    <citation type="journal article" date="2018" name="Mol. Biol. Evol.">
        <title>Broad Genomic Sampling Reveals a Smut Pathogenic Ancestry of the Fungal Clade Ustilaginomycotina.</title>
        <authorList>
            <person name="Kijpornyongpan T."/>
            <person name="Mondo S.J."/>
            <person name="Barry K."/>
            <person name="Sandor L."/>
            <person name="Lee J."/>
            <person name="Lipzen A."/>
            <person name="Pangilinan J."/>
            <person name="LaButti K."/>
            <person name="Hainaut M."/>
            <person name="Henrissat B."/>
            <person name="Grigoriev I.V."/>
            <person name="Spatafora J.W."/>
            <person name="Aime M.C."/>
        </authorList>
    </citation>
    <scope>NUCLEOTIDE SEQUENCE [LARGE SCALE GENOMIC DNA]</scope>
    <source>
        <strain evidence="4 5">MCA 4658</strain>
    </source>
</reference>
<dbReference type="GO" id="GO:0017000">
    <property type="term" value="P:antibiotic biosynthetic process"/>
    <property type="evidence" value="ECO:0007669"/>
    <property type="project" value="UniProtKB-KW"/>
</dbReference>
<proteinExistence type="predicted"/>
<dbReference type="AlphaFoldDB" id="A0A316VNN8"/>
<evidence type="ECO:0000259" key="3">
    <source>
        <dbReference type="Pfam" id="PF02668"/>
    </source>
</evidence>
<dbReference type="RefSeq" id="XP_025366346.1">
    <property type="nucleotide sequence ID" value="XM_025514913.1"/>
</dbReference>
<dbReference type="InterPro" id="IPR003819">
    <property type="entry name" value="TauD/TfdA-like"/>
</dbReference>
<dbReference type="Pfam" id="PF02668">
    <property type="entry name" value="TauD"/>
    <property type="match status" value="1"/>
</dbReference>
<dbReference type="SUPFAM" id="SSF51197">
    <property type="entry name" value="Clavaminate synthase-like"/>
    <property type="match status" value="1"/>
</dbReference>
<keyword evidence="5" id="KW-1185">Reference proteome</keyword>
<dbReference type="Proteomes" id="UP000245783">
    <property type="component" value="Unassembled WGS sequence"/>
</dbReference>
<evidence type="ECO:0000256" key="1">
    <source>
        <dbReference type="ARBA" id="ARBA00023002"/>
    </source>
</evidence>
<accession>A0A316VNN8</accession>
<name>A0A316VNN8_9BASI</name>
<evidence type="ECO:0000256" key="2">
    <source>
        <dbReference type="ARBA" id="ARBA00023194"/>
    </source>
</evidence>
<dbReference type="GO" id="GO:0016491">
    <property type="term" value="F:oxidoreductase activity"/>
    <property type="evidence" value="ECO:0007669"/>
    <property type="project" value="UniProtKB-KW"/>
</dbReference>
<dbReference type="PANTHER" id="PTHR10696:SF56">
    <property type="entry name" value="TAUD_TFDA-LIKE DOMAIN-CONTAINING PROTEIN"/>
    <property type="match status" value="1"/>
</dbReference>
<dbReference type="PANTHER" id="PTHR10696">
    <property type="entry name" value="GAMMA-BUTYROBETAINE HYDROXYLASE-RELATED"/>
    <property type="match status" value="1"/>
</dbReference>
<gene>
    <name evidence="4" type="ORF">IE81DRAFT_326795</name>
</gene>
<dbReference type="GeneID" id="37036783"/>
<keyword evidence="2" id="KW-0045">Antibiotic biosynthesis</keyword>
<dbReference type="Gene3D" id="3.60.130.10">
    <property type="entry name" value="Clavaminate synthase-like"/>
    <property type="match status" value="1"/>
</dbReference>
<dbReference type="InterPro" id="IPR050411">
    <property type="entry name" value="AlphaKG_dependent_hydroxylases"/>
</dbReference>
<keyword evidence="1" id="KW-0560">Oxidoreductase</keyword>
<organism evidence="4 5">
    <name type="scientific">Ceraceosorus guamensis</name>
    <dbReference type="NCBI Taxonomy" id="1522189"/>
    <lineage>
        <taxon>Eukaryota</taxon>
        <taxon>Fungi</taxon>
        <taxon>Dikarya</taxon>
        <taxon>Basidiomycota</taxon>
        <taxon>Ustilaginomycotina</taxon>
        <taxon>Exobasidiomycetes</taxon>
        <taxon>Ceraceosorales</taxon>
        <taxon>Ceraceosoraceae</taxon>
        <taxon>Ceraceosorus</taxon>
    </lineage>
</organism>
<protein>
    <submittedName>
        <fullName evidence="4">Clavaminate synthase-like protein</fullName>
    </submittedName>
</protein>
<feature type="domain" description="TauD/TfdA-like" evidence="3">
    <location>
        <begin position="19"/>
        <end position="327"/>
    </location>
</feature>
<dbReference type="STRING" id="1522189.A0A316VNN8"/>
<evidence type="ECO:0000313" key="5">
    <source>
        <dbReference type="Proteomes" id="UP000245783"/>
    </source>
</evidence>
<dbReference type="OrthoDB" id="408743at2759"/>
<evidence type="ECO:0000313" key="4">
    <source>
        <dbReference type="EMBL" id="PWN39186.1"/>
    </source>
</evidence>